<sequence length="112" mass="12807">MIVRDDRGRIEAAMSKRIDAPLGAMEAEAMAYETGLIFAKDIGIQEFNIEGDSLILHHALSDESKPPSFVSAIVQGMQEMCGEFRKVEFSHVRRQGKEDLNFEYYRHIKRCQ</sequence>
<dbReference type="Proteomes" id="UP001459277">
    <property type="component" value="Unassembled WGS sequence"/>
</dbReference>
<organism evidence="2 3">
    <name type="scientific">Lithocarpus litseifolius</name>
    <dbReference type="NCBI Taxonomy" id="425828"/>
    <lineage>
        <taxon>Eukaryota</taxon>
        <taxon>Viridiplantae</taxon>
        <taxon>Streptophyta</taxon>
        <taxon>Embryophyta</taxon>
        <taxon>Tracheophyta</taxon>
        <taxon>Spermatophyta</taxon>
        <taxon>Magnoliopsida</taxon>
        <taxon>eudicotyledons</taxon>
        <taxon>Gunneridae</taxon>
        <taxon>Pentapetalae</taxon>
        <taxon>rosids</taxon>
        <taxon>fabids</taxon>
        <taxon>Fagales</taxon>
        <taxon>Fagaceae</taxon>
        <taxon>Lithocarpus</taxon>
    </lineage>
</organism>
<dbReference type="InterPro" id="IPR002156">
    <property type="entry name" value="RNaseH_domain"/>
</dbReference>
<protein>
    <recommendedName>
        <fullName evidence="1">RNase H type-1 domain-containing protein</fullName>
    </recommendedName>
</protein>
<dbReference type="AlphaFoldDB" id="A0AAW2C7L2"/>
<evidence type="ECO:0000313" key="2">
    <source>
        <dbReference type="EMBL" id="KAK9993483.1"/>
    </source>
</evidence>
<dbReference type="EMBL" id="JAZDWU010000008">
    <property type="protein sequence ID" value="KAK9993483.1"/>
    <property type="molecule type" value="Genomic_DNA"/>
</dbReference>
<dbReference type="GO" id="GO:0004523">
    <property type="term" value="F:RNA-DNA hybrid ribonuclease activity"/>
    <property type="evidence" value="ECO:0007669"/>
    <property type="project" value="InterPro"/>
</dbReference>
<dbReference type="CDD" id="cd06222">
    <property type="entry name" value="RNase_H_like"/>
    <property type="match status" value="1"/>
</dbReference>
<evidence type="ECO:0000259" key="1">
    <source>
        <dbReference type="Pfam" id="PF13456"/>
    </source>
</evidence>
<feature type="domain" description="RNase H type-1" evidence="1">
    <location>
        <begin position="1"/>
        <end position="96"/>
    </location>
</feature>
<gene>
    <name evidence="2" type="ORF">SO802_023186</name>
</gene>
<dbReference type="InterPro" id="IPR036397">
    <property type="entry name" value="RNaseH_sf"/>
</dbReference>
<dbReference type="PANTHER" id="PTHR47723">
    <property type="entry name" value="OS05G0353850 PROTEIN"/>
    <property type="match status" value="1"/>
</dbReference>
<accession>A0AAW2C7L2</accession>
<comment type="caution">
    <text evidence="2">The sequence shown here is derived from an EMBL/GenBank/DDBJ whole genome shotgun (WGS) entry which is preliminary data.</text>
</comment>
<dbReference type="InterPro" id="IPR044730">
    <property type="entry name" value="RNase_H-like_dom_plant"/>
</dbReference>
<evidence type="ECO:0000313" key="3">
    <source>
        <dbReference type="Proteomes" id="UP001459277"/>
    </source>
</evidence>
<proteinExistence type="predicted"/>
<dbReference type="InterPro" id="IPR053151">
    <property type="entry name" value="RNase_H-like"/>
</dbReference>
<keyword evidence="3" id="KW-1185">Reference proteome</keyword>
<dbReference type="GO" id="GO:0003676">
    <property type="term" value="F:nucleic acid binding"/>
    <property type="evidence" value="ECO:0007669"/>
    <property type="project" value="InterPro"/>
</dbReference>
<name>A0AAW2C7L2_9ROSI</name>
<dbReference type="PANTHER" id="PTHR47723:SF21">
    <property type="entry name" value="POLYNUCLEOTIDYL TRANSFERASE, RIBONUCLEASE H-LIKE SUPERFAMILY PROTEIN"/>
    <property type="match status" value="1"/>
</dbReference>
<dbReference type="Pfam" id="PF13456">
    <property type="entry name" value="RVT_3"/>
    <property type="match status" value="1"/>
</dbReference>
<dbReference type="Gene3D" id="3.30.420.10">
    <property type="entry name" value="Ribonuclease H-like superfamily/Ribonuclease H"/>
    <property type="match status" value="1"/>
</dbReference>
<reference evidence="2 3" key="1">
    <citation type="submission" date="2024-01" db="EMBL/GenBank/DDBJ databases">
        <title>A telomere-to-telomere, gap-free genome of sweet tea (Lithocarpus litseifolius).</title>
        <authorList>
            <person name="Zhou J."/>
        </authorList>
    </citation>
    <scope>NUCLEOTIDE SEQUENCE [LARGE SCALE GENOMIC DNA]</scope>
    <source>
        <strain evidence="2">Zhou-2022a</strain>
        <tissue evidence="2">Leaf</tissue>
    </source>
</reference>